<gene>
    <name evidence="2" type="ORF">G8Y41_002650</name>
</gene>
<organism evidence="2">
    <name type="scientific">Salmonella enterica</name>
    <name type="common">Salmonella choleraesuis</name>
    <dbReference type="NCBI Taxonomy" id="28901"/>
    <lineage>
        <taxon>Bacteria</taxon>
        <taxon>Pseudomonadati</taxon>
        <taxon>Pseudomonadota</taxon>
        <taxon>Gammaproteobacteria</taxon>
        <taxon>Enterobacterales</taxon>
        <taxon>Enterobacteriaceae</taxon>
        <taxon>Salmonella</taxon>
    </lineage>
</organism>
<keyword evidence="1" id="KW-1133">Transmembrane helix</keyword>
<feature type="transmembrane region" description="Helical" evidence="1">
    <location>
        <begin position="76"/>
        <end position="100"/>
    </location>
</feature>
<keyword evidence="1" id="KW-0472">Membrane</keyword>
<accession>A0A760VKG6</accession>
<keyword evidence="1" id="KW-0812">Transmembrane</keyword>
<feature type="transmembrane region" description="Helical" evidence="1">
    <location>
        <begin position="6"/>
        <end position="25"/>
    </location>
</feature>
<protein>
    <submittedName>
        <fullName evidence="2">Uncharacterized protein</fullName>
    </submittedName>
</protein>
<evidence type="ECO:0000256" key="1">
    <source>
        <dbReference type="SAM" id="Phobius"/>
    </source>
</evidence>
<dbReference type="EMBL" id="DAAXVN010000007">
    <property type="protein sequence ID" value="HAG2747839.1"/>
    <property type="molecule type" value="Genomic_DNA"/>
</dbReference>
<feature type="transmembrane region" description="Helical" evidence="1">
    <location>
        <begin position="32"/>
        <end position="50"/>
    </location>
</feature>
<proteinExistence type="predicted"/>
<reference evidence="2" key="2">
    <citation type="submission" date="2020-02" db="EMBL/GenBank/DDBJ databases">
        <authorList>
            <consortium name="NCBI Pathogen Detection Project"/>
        </authorList>
    </citation>
    <scope>NUCLEOTIDE SEQUENCE</scope>
    <source>
        <strain evidence="2">MA.RK_08:MF0016603R</strain>
    </source>
</reference>
<sequence>MKYFWNIFFDAVFVVLIIAATVFGISGASTAVHVLLWLTAVFGLLVFVLPDAAKRLEEDYTHCPLLWRFYDLLTDLVIIALVVWMDWGVLAVFLLIRAMAKQEFYRKQEKRLKEQAA</sequence>
<dbReference type="AlphaFoldDB" id="A0A760VKG6"/>
<reference evidence="2" key="1">
    <citation type="journal article" date="2018" name="Genome Biol.">
        <title>SKESA: strategic k-mer extension for scrupulous assemblies.</title>
        <authorList>
            <person name="Souvorov A."/>
            <person name="Agarwala R."/>
            <person name="Lipman D.J."/>
        </authorList>
    </citation>
    <scope>NUCLEOTIDE SEQUENCE</scope>
    <source>
        <strain evidence="2">MA.RK_08:MF0016603R</strain>
    </source>
</reference>
<name>A0A760VKG6_SALER</name>
<comment type="caution">
    <text evidence="2">The sequence shown here is derived from an EMBL/GenBank/DDBJ whole genome shotgun (WGS) entry which is preliminary data.</text>
</comment>
<evidence type="ECO:0000313" key="2">
    <source>
        <dbReference type="EMBL" id="HAG2747839.1"/>
    </source>
</evidence>